<dbReference type="PANTHER" id="PTHR43712">
    <property type="entry name" value="PUTATIVE (AFU_ORTHOLOGUE AFUA_4G14580)-RELATED"/>
    <property type="match status" value="1"/>
</dbReference>
<dbReference type="GO" id="GO:0032259">
    <property type="term" value="P:methylation"/>
    <property type="evidence" value="ECO:0007669"/>
    <property type="project" value="UniProtKB-KW"/>
</dbReference>
<dbReference type="InterPro" id="IPR016461">
    <property type="entry name" value="COMT-like"/>
</dbReference>
<name>A0AAN6NCF1_9PEZI</name>
<feature type="domain" description="O-methyltransferase C-terminal" evidence="5">
    <location>
        <begin position="172"/>
        <end position="379"/>
    </location>
</feature>
<dbReference type="PIRSF" id="PIRSF005739">
    <property type="entry name" value="O-mtase"/>
    <property type="match status" value="1"/>
</dbReference>
<evidence type="ECO:0000256" key="1">
    <source>
        <dbReference type="ARBA" id="ARBA00022603"/>
    </source>
</evidence>
<dbReference type="PANTHER" id="PTHR43712:SF8">
    <property type="entry name" value="O-METHYLTRANSFERASE AF390-400"/>
    <property type="match status" value="1"/>
</dbReference>
<evidence type="ECO:0000313" key="6">
    <source>
        <dbReference type="EMBL" id="KAK3942464.1"/>
    </source>
</evidence>
<dbReference type="InterPro" id="IPR036388">
    <property type="entry name" value="WH-like_DNA-bd_sf"/>
</dbReference>
<sequence length="400" mass="43578">MSATPQATIAALDAIAGDGFAGDEVGRLAVVAAARRLLTRLQTPSEQAWGYMFNHAVIFASIQTLRDIGLWEAWTAAGAGEKTVDELVKLANTFIQPDLLRRLLRLLAAAGVITEVGEDKYTTTPFSTRLGSDLGLLIQCGTDHYNPAALAFPSFLKQTGYVAPTHTKHTPYSEMHTNPNHLEFFARMQTDPNLYASFSGHMADWTRYKPDWTTIIDTGALLATANLAEGPFVVDMSGHFGVDISRVLEKHPDLPAGSLVLQDLPEVISAVKTGSKVDPKMIKPMAFDLFKPQPVANSRAYFMHAVLHDWPDQQALEILENLKPAMKRGYSKLLICDIVIPPAGASLAQTVMDVSVMGILAAKERAQADWTELLTRGGFTGIKFHPDGRGHECVIEADLA</sequence>
<protein>
    <submittedName>
        <fullName evidence="6">O-methyltransferase-domain-containing protein</fullName>
    </submittedName>
</protein>
<dbReference type="EMBL" id="MU853773">
    <property type="protein sequence ID" value="KAK3942464.1"/>
    <property type="molecule type" value="Genomic_DNA"/>
</dbReference>
<dbReference type="AlphaFoldDB" id="A0AAN6NCF1"/>
<accession>A0AAN6NCF1</accession>
<feature type="active site" description="Proton acceptor" evidence="4">
    <location>
        <position position="308"/>
    </location>
</feature>
<comment type="caution">
    <text evidence="6">The sequence shown here is derived from an EMBL/GenBank/DDBJ whole genome shotgun (WGS) entry which is preliminary data.</text>
</comment>
<evidence type="ECO:0000256" key="3">
    <source>
        <dbReference type="ARBA" id="ARBA00022691"/>
    </source>
</evidence>
<evidence type="ECO:0000313" key="7">
    <source>
        <dbReference type="Proteomes" id="UP001303473"/>
    </source>
</evidence>
<dbReference type="Pfam" id="PF00891">
    <property type="entry name" value="Methyltransf_2"/>
    <property type="match status" value="1"/>
</dbReference>
<gene>
    <name evidence="6" type="ORF">QBC46DRAFT_71674</name>
</gene>
<proteinExistence type="predicted"/>
<dbReference type="InterPro" id="IPR029063">
    <property type="entry name" value="SAM-dependent_MTases_sf"/>
</dbReference>
<evidence type="ECO:0000259" key="5">
    <source>
        <dbReference type="Pfam" id="PF00891"/>
    </source>
</evidence>
<keyword evidence="7" id="KW-1185">Reference proteome</keyword>
<dbReference type="SUPFAM" id="SSF53335">
    <property type="entry name" value="S-adenosyl-L-methionine-dependent methyltransferases"/>
    <property type="match status" value="1"/>
</dbReference>
<evidence type="ECO:0000256" key="4">
    <source>
        <dbReference type="PIRSR" id="PIRSR005739-1"/>
    </source>
</evidence>
<dbReference type="Gene3D" id="3.40.50.150">
    <property type="entry name" value="Vaccinia Virus protein VP39"/>
    <property type="match status" value="1"/>
</dbReference>
<dbReference type="InterPro" id="IPR036390">
    <property type="entry name" value="WH_DNA-bd_sf"/>
</dbReference>
<keyword evidence="3" id="KW-0949">S-adenosyl-L-methionine</keyword>
<reference evidence="7" key="1">
    <citation type="journal article" date="2023" name="Mol. Phylogenet. Evol.">
        <title>Genome-scale phylogeny and comparative genomics of the fungal order Sordariales.</title>
        <authorList>
            <person name="Hensen N."/>
            <person name="Bonometti L."/>
            <person name="Westerberg I."/>
            <person name="Brannstrom I.O."/>
            <person name="Guillou S."/>
            <person name="Cros-Aarteil S."/>
            <person name="Calhoun S."/>
            <person name="Haridas S."/>
            <person name="Kuo A."/>
            <person name="Mondo S."/>
            <person name="Pangilinan J."/>
            <person name="Riley R."/>
            <person name="LaButti K."/>
            <person name="Andreopoulos B."/>
            <person name="Lipzen A."/>
            <person name="Chen C."/>
            <person name="Yan M."/>
            <person name="Daum C."/>
            <person name="Ng V."/>
            <person name="Clum A."/>
            <person name="Steindorff A."/>
            <person name="Ohm R.A."/>
            <person name="Martin F."/>
            <person name="Silar P."/>
            <person name="Natvig D.O."/>
            <person name="Lalanne C."/>
            <person name="Gautier V."/>
            <person name="Ament-Velasquez S.L."/>
            <person name="Kruys A."/>
            <person name="Hutchinson M.I."/>
            <person name="Powell A.J."/>
            <person name="Barry K."/>
            <person name="Miller A.N."/>
            <person name="Grigoriev I.V."/>
            <person name="Debuchy R."/>
            <person name="Gladieux P."/>
            <person name="Hiltunen Thoren M."/>
            <person name="Johannesson H."/>
        </authorList>
    </citation>
    <scope>NUCLEOTIDE SEQUENCE [LARGE SCALE GENOMIC DNA]</scope>
    <source>
        <strain evidence="7">CBS 340.73</strain>
    </source>
</reference>
<dbReference type="GO" id="GO:0008171">
    <property type="term" value="F:O-methyltransferase activity"/>
    <property type="evidence" value="ECO:0007669"/>
    <property type="project" value="InterPro"/>
</dbReference>
<dbReference type="InterPro" id="IPR001077">
    <property type="entry name" value="COMT_C"/>
</dbReference>
<keyword evidence="1" id="KW-0489">Methyltransferase</keyword>
<keyword evidence="2" id="KW-0808">Transferase</keyword>
<dbReference type="Proteomes" id="UP001303473">
    <property type="component" value="Unassembled WGS sequence"/>
</dbReference>
<evidence type="ECO:0000256" key="2">
    <source>
        <dbReference type="ARBA" id="ARBA00022679"/>
    </source>
</evidence>
<organism evidence="6 7">
    <name type="scientific">Diplogelasinospora grovesii</name>
    <dbReference type="NCBI Taxonomy" id="303347"/>
    <lineage>
        <taxon>Eukaryota</taxon>
        <taxon>Fungi</taxon>
        <taxon>Dikarya</taxon>
        <taxon>Ascomycota</taxon>
        <taxon>Pezizomycotina</taxon>
        <taxon>Sordariomycetes</taxon>
        <taxon>Sordariomycetidae</taxon>
        <taxon>Sordariales</taxon>
        <taxon>Diplogelasinosporaceae</taxon>
        <taxon>Diplogelasinospora</taxon>
    </lineage>
</organism>
<dbReference type="PROSITE" id="PS51683">
    <property type="entry name" value="SAM_OMT_II"/>
    <property type="match status" value="1"/>
</dbReference>
<dbReference type="SUPFAM" id="SSF46785">
    <property type="entry name" value="Winged helix' DNA-binding domain"/>
    <property type="match status" value="1"/>
</dbReference>
<dbReference type="Gene3D" id="1.10.10.10">
    <property type="entry name" value="Winged helix-like DNA-binding domain superfamily/Winged helix DNA-binding domain"/>
    <property type="match status" value="1"/>
</dbReference>